<dbReference type="PRINTS" id="PR00081">
    <property type="entry name" value="GDHRDH"/>
</dbReference>
<dbReference type="InterPro" id="IPR002347">
    <property type="entry name" value="SDR_fam"/>
</dbReference>
<reference evidence="1 2" key="1">
    <citation type="submission" date="2020-11" db="EMBL/GenBank/DDBJ databases">
        <title>Genome seq and assembly of Sphingosinicella sp.</title>
        <authorList>
            <person name="Chhetri G."/>
        </authorList>
    </citation>
    <scope>NUCLEOTIDE SEQUENCE [LARGE SCALE GENOMIC DNA]</scope>
    <source>
        <strain evidence="1 2">UDD2</strain>
    </source>
</reference>
<dbReference type="AlphaFoldDB" id="A0A7T2LLN1"/>
<sequence>MPSLLVTGANRGLGLEFVRQYAAKGWRIIATCRSLNEAGDLRAVDGDIRIEQLDMGDLPAIASFGERLAGAPLDLLVANAGTWGPGRIESAADGEGWLDAFRVNTVAPVLLARAVRAGLKAAGGTFVAISSKMGSIEDNMSGGYIAYRSSKAALNAAVRSVAIDWADDGIVAAVLHPGWVQTRMGGQAAPLTPEESVAGMRHVIERLGPQDTGGFFDYSGEALPW</sequence>
<dbReference type="CDD" id="cd05325">
    <property type="entry name" value="carb_red_sniffer_like_SDR_c"/>
    <property type="match status" value="1"/>
</dbReference>
<name>A0A7T2LLN1_9SPHN</name>
<proteinExistence type="predicted"/>
<organism evidence="1 2">
    <name type="scientific">Allosphingosinicella flava</name>
    <dbReference type="NCBI Taxonomy" id="2771430"/>
    <lineage>
        <taxon>Bacteria</taxon>
        <taxon>Pseudomonadati</taxon>
        <taxon>Pseudomonadota</taxon>
        <taxon>Alphaproteobacteria</taxon>
        <taxon>Sphingomonadales</taxon>
        <taxon>Sphingomonadaceae</taxon>
        <taxon>Allosphingosinicella</taxon>
    </lineage>
</organism>
<dbReference type="InterPro" id="IPR052184">
    <property type="entry name" value="SDR_enzymes"/>
</dbReference>
<dbReference type="KEGG" id="sflv:IC614_10180"/>
<evidence type="ECO:0000313" key="1">
    <source>
        <dbReference type="EMBL" id="QPQ54685.1"/>
    </source>
</evidence>
<keyword evidence="2" id="KW-1185">Reference proteome</keyword>
<dbReference type="PANTHER" id="PTHR45458">
    <property type="entry name" value="SHORT-CHAIN DEHYDROGENASE/REDUCTASE SDR"/>
    <property type="match status" value="1"/>
</dbReference>
<dbReference type="Proteomes" id="UP000594873">
    <property type="component" value="Chromosome"/>
</dbReference>
<dbReference type="Pfam" id="PF00106">
    <property type="entry name" value="adh_short"/>
    <property type="match status" value="1"/>
</dbReference>
<dbReference type="InterPro" id="IPR036291">
    <property type="entry name" value="NAD(P)-bd_dom_sf"/>
</dbReference>
<dbReference type="RefSeq" id="WP_200971291.1">
    <property type="nucleotide sequence ID" value="NZ_CP065592.1"/>
</dbReference>
<dbReference type="PANTHER" id="PTHR45458:SF1">
    <property type="entry name" value="SHORT CHAIN DEHYDROGENASE"/>
    <property type="match status" value="1"/>
</dbReference>
<dbReference type="Gene3D" id="3.40.50.720">
    <property type="entry name" value="NAD(P)-binding Rossmann-like Domain"/>
    <property type="match status" value="1"/>
</dbReference>
<dbReference type="SUPFAM" id="SSF51735">
    <property type="entry name" value="NAD(P)-binding Rossmann-fold domains"/>
    <property type="match status" value="1"/>
</dbReference>
<dbReference type="GO" id="GO:0016616">
    <property type="term" value="F:oxidoreductase activity, acting on the CH-OH group of donors, NAD or NADP as acceptor"/>
    <property type="evidence" value="ECO:0007669"/>
    <property type="project" value="TreeGrafter"/>
</dbReference>
<protein>
    <submittedName>
        <fullName evidence="1">SDR family oxidoreductase</fullName>
    </submittedName>
</protein>
<gene>
    <name evidence="1" type="ORF">IC614_10180</name>
</gene>
<accession>A0A7T2LLN1</accession>
<dbReference type="EMBL" id="CP065592">
    <property type="protein sequence ID" value="QPQ54685.1"/>
    <property type="molecule type" value="Genomic_DNA"/>
</dbReference>
<evidence type="ECO:0000313" key="2">
    <source>
        <dbReference type="Proteomes" id="UP000594873"/>
    </source>
</evidence>